<feature type="chain" id="PRO_5034587767" description="Peptidase A1 domain-containing protein" evidence="2">
    <location>
        <begin position="19"/>
        <end position="277"/>
    </location>
</feature>
<dbReference type="Pfam" id="PF00026">
    <property type="entry name" value="Asp"/>
    <property type="match status" value="1"/>
</dbReference>
<evidence type="ECO:0000259" key="3">
    <source>
        <dbReference type="PROSITE" id="PS51767"/>
    </source>
</evidence>
<evidence type="ECO:0000256" key="2">
    <source>
        <dbReference type="SAM" id="SignalP"/>
    </source>
</evidence>
<dbReference type="GO" id="GO:0006508">
    <property type="term" value="P:proteolysis"/>
    <property type="evidence" value="ECO:0007669"/>
    <property type="project" value="InterPro"/>
</dbReference>
<proteinExistence type="inferred from homology"/>
<comment type="similarity">
    <text evidence="1">Belongs to the peptidase A1 family.</text>
</comment>
<evidence type="ECO:0000256" key="1">
    <source>
        <dbReference type="ARBA" id="ARBA00007447"/>
    </source>
</evidence>
<reference evidence="4" key="1">
    <citation type="submission" date="2021-01" db="EMBL/GenBank/DDBJ databases">
        <authorList>
            <person name="Kaushik A."/>
        </authorList>
    </citation>
    <scope>NUCLEOTIDE SEQUENCE</scope>
    <source>
        <strain evidence="4">AG6-10EEA</strain>
    </source>
</reference>
<dbReference type="InterPro" id="IPR001461">
    <property type="entry name" value="Aspartic_peptidase_A1"/>
</dbReference>
<evidence type="ECO:0000313" key="5">
    <source>
        <dbReference type="Proteomes" id="UP000663853"/>
    </source>
</evidence>
<evidence type="ECO:0000313" key="4">
    <source>
        <dbReference type="EMBL" id="CAE6440683.1"/>
    </source>
</evidence>
<name>A0A8H2Y2I1_9AGAM</name>
<sequence length="277" mass="30005">MLASIAVATLAFTGSIVAVPVGEPKHQRGGTCSGSHSVEHFKLLPETPETDHLCRYTRTAATPLDKRGSPFKDDLVGRIEGTNETEMGHVLFGPARNKPYIERQKELLIDEQSKLFLGGTDPSKYAGAITWAPLISKTWVTEGTLNVESTAAYTGRMIIHSDENLIVGSLETVKHWWSNVPGSEPCDTKFWNPVCYYTFPCSSPPSVGFNIGGKKFSVSPEDFNLGPTNNTGIACTGANVGFEAAPEDTWVVGGRFVKNLHTVFDEANSRVGLATLD</sequence>
<dbReference type="Proteomes" id="UP000663853">
    <property type="component" value="Unassembled WGS sequence"/>
</dbReference>
<dbReference type="SUPFAM" id="SSF50630">
    <property type="entry name" value="Acid proteases"/>
    <property type="match status" value="1"/>
</dbReference>
<comment type="caution">
    <text evidence="4">The sequence shown here is derived from an EMBL/GenBank/DDBJ whole genome shotgun (WGS) entry which is preliminary data.</text>
</comment>
<dbReference type="PROSITE" id="PS51767">
    <property type="entry name" value="PEPTIDASE_A1"/>
    <property type="match status" value="1"/>
</dbReference>
<dbReference type="AlphaFoldDB" id="A0A8H2Y2I1"/>
<feature type="signal peptide" evidence="2">
    <location>
        <begin position="1"/>
        <end position="18"/>
    </location>
</feature>
<dbReference type="Gene3D" id="2.40.70.10">
    <property type="entry name" value="Acid Proteases"/>
    <property type="match status" value="1"/>
</dbReference>
<protein>
    <recommendedName>
        <fullName evidence="3">Peptidase A1 domain-containing protein</fullName>
    </recommendedName>
</protein>
<dbReference type="PANTHER" id="PTHR47966">
    <property type="entry name" value="BETA-SITE APP-CLEAVING ENZYME, ISOFORM A-RELATED"/>
    <property type="match status" value="1"/>
</dbReference>
<dbReference type="GO" id="GO:0004190">
    <property type="term" value="F:aspartic-type endopeptidase activity"/>
    <property type="evidence" value="ECO:0007669"/>
    <property type="project" value="InterPro"/>
</dbReference>
<gene>
    <name evidence="4" type="ORF">RDB_LOCUS36353</name>
</gene>
<feature type="domain" description="Peptidase A1" evidence="3">
    <location>
        <begin position="1"/>
        <end position="274"/>
    </location>
</feature>
<dbReference type="EMBL" id="CAJMXA010000718">
    <property type="protein sequence ID" value="CAE6440683.1"/>
    <property type="molecule type" value="Genomic_DNA"/>
</dbReference>
<dbReference type="InterPro" id="IPR021109">
    <property type="entry name" value="Peptidase_aspartic_dom_sf"/>
</dbReference>
<dbReference type="InterPro" id="IPR033121">
    <property type="entry name" value="PEPTIDASE_A1"/>
</dbReference>
<keyword evidence="2" id="KW-0732">Signal</keyword>
<organism evidence="4 5">
    <name type="scientific">Rhizoctonia solani</name>
    <dbReference type="NCBI Taxonomy" id="456999"/>
    <lineage>
        <taxon>Eukaryota</taxon>
        <taxon>Fungi</taxon>
        <taxon>Dikarya</taxon>
        <taxon>Basidiomycota</taxon>
        <taxon>Agaricomycotina</taxon>
        <taxon>Agaricomycetes</taxon>
        <taxon>Cantharellales</taxon>
        <taxon>Ceratobasidiaceae</taxon>
        <taxon>Rhizoctonia</taxon>
    </lineage>
</organism>
<accession>A0A8H2Y2I1</accession>
<dbReference type="PANTHER" id="PTHR47966:SF51">
    <property type="entry name" value="BETA-SITE APP-CLEAVING ENZYME, ISOFORM A-RELATED"/>
    <property type="match status" value="1"/>
</dbReference>